<evidence type="ECO:0000313" key="1">
    <source>
        <dbReference type="EMBL" id="SVB11663.1"/>
    </source>
</evidence>
<sequence>VSSVNTIARILISGLILATTTLSVAAEDDVRPNDYGNDNVAEDFISAFYSWDATKLKNLMTENADGVAILYYQRWAEAANYKVKTRRPCKLEAKEIVCAITVIDDFGSAMDYEATDTFRMILTENKISAVTFSGDDPPIFHELFRWIMQKHPDILAGHCLNMFAGGDTPGDCARAVARAAREFMDERRKAGS</sequence>
<dbReference type="EMBL" id="UINC01029253">
    <property type="protein sequence ID" value="SVB11663.1"/>
    <property type="molecule type" value="Genomic_DNA"/>
</dbReference>
<name>A0A382BEI7_9ZZZZ</name>
<organism evidence="1">
    <name type="scientific">marine metagenome</name>
    <dbReference type="NCBI Taxonomy" id="408172"/>
    <lineage>
        <taxon>unclassified sequences</taxon>
        <taxon>metagenomes</taxon>
        <taxon>ecological metagenomes</taxon>
    </lineage>
</organism>
<accession>A0A382BEI7</accession>
<protein>
    <submittedName>
        <fullName evidence="1">Uncharacterized protein</fullName>
    </submittedName>
</protein>
<reference evidence="1" key="1">
    <citation type="submission" date="2018-05" db="EMBL/GenBank/DDBJ databases">
        <authorList>
            <person name="Lanie J.A."/>
            <person name="Ng W.-L."/>
            <person name="Kazmierczak K.M."/>
            <person name="Andrzejewski T.M."/>
            <person name="Davidsen T.M."/>
            <person name="Wayne K.J."/>
            <person name="Tettelin H."/>
            <person name="Glass J.I."/>
            <person name="Rusch D."/>
            <person name="Podicherti R."/>
            <person name="Tsui H.-C.T."/>
            <person name="Winkler M.E."/>
        </authorList>
    </citation>
    <scope>NUCLEOTIDE SEQUENCE</scope>
</reference>
<dbReference type="AlphaFoldDB" id="A0A382BEI7"/>
<gene>
    <name evidence="1" type="ORF">METZ01_LOCUS164517</name>
</gene>
<proteinExistence type="predicted"/>
<feature type="non-terminal residue" evidence="1">
    <location>
        <position position="1"/>
    </location>
</feature>